<protein>
    <submittedName>
        <fullName evidence="2">Uncharacterized protein</fullName>
    </submittedName>
</protein>
<keyword evidence="3" id="KW-1185">Reference proteome</keyword>
<evidence type="ECO:0000313" key="3">
    <source>
        <dbReference type="Proteomes" id="UP000298517"/>
    </source>
</evidence>
<evidence type="ECO:0000313" key="2">
    <source>
        <dbReference type="EMBL" id="TEW74111.1"/>
    </source>
</evidence>
<name>A0A4Y8ASD7_9FLAO</name>
<dbReference type="AlphaFoldDB" id="A0A4Y8ASD7"/>
<dbReference type="EMBL" id="SNQI01000003">
    <property type="protein sequence ID" value="TEW74111.1"/>
    <property type="molecule type" value="Genomic_DNA"/>
</dbReference>
<feature type="chain" id="PRO_5021354228" evidence="1">
    <location>
        <begin position="20"/>
        <end position="190"/>
    </location>
</feature>
<gene>
    <name evidence="2" type="ORF">E2488_11610</name>
</gene>
<dbReference type="RefSeq" id="WP_134248509.1">
    <property type="nucleotide sequence ID" value="NZ_SNQI01000003.1"/>
</dbReference>
<accession>A0A4Y8ASD7</accession>
<sequence>MKKILLGILILLPLLESFSQTNNDFKESNEYYLTEIDSIVAENYWNNNTNKTEPILRYLKDQDGKIITKFDISELEFYSGSSIKVLSIDNLKNITQIIHLQSSYDACCTNYYSNYFLKTENGKLIELPEVEYLHCDGPTPIKELRFPNQKFGKKNQILLTKSTLNKDYKVESVEIIKTYFWDGEKIILEK</sequence>
<reference evidence="2 3" key="1">
    <citation type="journal article" date="2011" name="J. Microbiol.">
        <title>Gramella jeungdoensis sp. nov., isolated from a solar saltern in Korea.</title>
        <authorList>
            <person name="Joung Y."/>
            <person name="Kim H."/>
            <person name="Jang T."/>
            <person name="Ahn T.S."/>
            <person name="Joh K."/>
        </authorList>
    </citation>
    <scope>NUCLEOTIDE SEQUENCE [LARGE SCALE GENOMIC DNA]</scope>
    <source>
        <strain evidence="2 3">KCTC 23123</strain>
    </source>
</reference>
<proteinExistence type="predicted"/>
<dbReference type="Proteomes" id="UP000298517">
    <property type="component" value="Unassembled WGS sequence"/>
</dbReference>
<comment type="caution">
    <text evidence="2">The sequence shown here is derived from an EMBL/GenBank/DDBJ whole genome shotgun (WGS) entry which is preliminary data.</text>
</comment>
<dbReference type="OrthoDB" id="1441717at2"/>
<feature type="signal peptide" evidence="1">
    <location>
        <begin position="1"/>
        <end position="19"/>
    </location>
</feature>
<keyword evidence="1" id="KW-0732">Signal</keyword>
<organism evidence="2 3">
    <name type="scientific">Gramella jeungdoensis</name>
    <dbReference type="NCBI Taxonomy" id="708091"/>
    <lineage>
        <taxon>Bacteria</taxon>
        <taxon>Pseudomonadati</taxon>
        <taxon>Bacteroidota</taxon>
        <taxon>Flavobacteriia</taxon>
        <taxon>Flavobacteriales</taxon>
        <taxon>Flavobacteriaceae</taxon>
        <taxon>Christiangramia</taxon>
    </lineage>
</organism>
<evidence type="ECO:0000256" key="1">
    <source>
        <dbReference type="SAM" id="SignalP"/>
    </source>
</evidence>